<feature type="region of interest" description="Disordered" evidence="1">
    <location>
        <begin position="1"/>
        <end position="32"/>
    </location>
</feature>
<reference evidence="3" key="1">
    <citation type="submission" date="2020-02" db="EMBL/GenBank/DDBJ databases">
        <title>Bird 10,000 Genomes (B10K) Project - Family phase.</title>
        <authorList>
            <person name="Zhang G."/>
        </authorList>
    </citation>
    <scope>NUCLEOTIDE SEQUENCE</scope>
    <source>
        <strain evidence="3">B10K-DU-030-59</strain>
    </source>
</reference>
<dbReference type="Proteomes" id="UP000654395">
    <property type="component" value="Unassembled WGS sequence"/>
</dbReference>
<dbReference type="PANTHER" id="PTHR13771">
    <property type="entry name" value="INTERCELLULAR ADHESION MOLECULE"/>
    <property type="match status" value="1"/>
</dbReference>
<gene>
    <name evidence="3" type="primary">Icam1</name>
    <name evidence="3" type="ORF">UROIND_R15114</name>
</gene>
<dbReference type="InterPro" id="IPR007110">
    <property type="entry name" value="Ig-like_dom"/>
</dbReference>
<organism evidence="3 4">
    <name type="scientific">Urocolius indicus</name>
    <name type="common">Red-faced mousebird</name>
    <name type="synonym">Colius indicus</name>
    <dbReference type="NCBI Taxonomy" id="458196"/>
    <lineage>
        <taxon>Eukaryota</taxon>
        <taxon>Metazoa</taxon>
        <taxon>Chordata</taxon>
        <taxon>Craniata</taxon>
        <taxon>Vertebrata</taxon>
        <taxon>Euteleostomi</taxon>
        <taxon>Archelosauria</taxon>
        <taxon>Archosauria</taxon>
        <taxon>Dinosauria</taxon>
        <taxon>Saurischia</taxon>
        <taxon>Theropoda</taxon>
        <taxon>Coelurosauria</taxon>
        <taxon>Aves</taxon>
        <taxon>Neognathae</taxon>
        <taxon>Neoaves</taxon>
        <taxon>Telluraves</taxon>
        <taxon>Coraciimorphae</taxon>
        <taxon>Coliiformes</taxon>
        <taxon>Coliidae</taxon>
        <taxon>Urocolius</taxon>
    </lineage>
</organism>
<dbReference type="SUPFAM" id="SSF48726">
    <property type="entry name" value="Immunoglobulin"/>
    <property type="match status" value="1"/>
</dbReference>
<dbReference type="PROSITE" id="PS50835">
    <property type="entry name" value="IG_LIKE"/>
    <property type="match status" value="1"/>
</dbReference>
<keyword evidence="4" id="KW-1185">Reference proteome</keyword>
<dbReference type="GO" id="GO:0005886">
    <property type="term" value="C:plasma membrane"/>
    <property type="evidence" value="ECO:0007669"/>
    <property type="project" value="TreeGrafter"/>
</dbReference>
<dbReference type="GO" id="GO:0007155">
    <property type="term" value="P:cell adhesion"/>
    <property type="evidence" value="ECO:0007669"/>
    <property type="project" value="InterPro"/>
</dbReference>
<dbReference type="CDD" id="cd00096">
    <property type="entry name" value="Ig"/>
    <property type="match status" value="1"/>
</dbReference>
<dbReference type="GO" id="GO:0005178">
    <property type="term" value="F:integrin binding"/>
    <property type="evidence" value="ECO:0007669"/>
    <property type="project" value="InterPro"/>
</dbReference>
<sequence>LTCEADGDPPPSTRCGRPGAVSSPPGVVAPPRAVSRADAGRYVCRASNRHGTVTRSVVVSVECECGRGVGMA</sequence>
<dbReference type="PANTHER" id="PTHR13771:SF9">
    <property type="entry name" value="INTERCELLULAR ADHESION MOLECULE 5"/>
    <property type="match status" value="1"/>
</dbReference>
<proteinExistence type="predicted"/>
<name>A0A852L2S4_UROIN</name>
<feature type="domain" description="Ig-like" evidence="2">
    <location>
        <begin position="1"/>
        <end position="60"/>
    </location>
</feature>
<evidence type="ECO:0000259" key="2">
    <source>
        <dbReference type="PROSITE" id="PS50835"/>
    </source>
</evidence>
<dbReference type="InterPro" id="IPR036179">
    <property type="entry name" value="Ig-like_dom_sf"/>
</dbReference>
<dbReference type="InterPro" id="IPR047012">
    <property type="entry name" value="ICAM_VCAM"/>
</dbReference>
<feature type="non-terminal residue" evidence="3">
    <location>
        <position position="72"/>
    </location>
</feature>
<dbReference type="EMBL" id="WBNH01009597">
    <property type="protein sequence ID" value="NXX83718.1"/>
    <property type="molecule type" value="Genomic_DNA"/>
</dbReference>
<protein>
    <submittedName>
        <fullName evidence="3">ICAM1 protein</fullName>
    </submittedName>
</protein>
<evidence type="ECO:0000313" key="4">
    <source>
        <dbReference type="Proteomes" id="UP000654395"/>
    </source>
</evidence>
<evidence type="ECO:0000313" key="3">
    <source>
        <dbReference type="EMBL" id="NXX83718.1"/>
    </source>
</evidence>
<dbReference type="OrthoDB" id="6250964at2759"/>
<dbReference type="InterPro" id="IPR013783">
    <property type="entry name" value="Ig-like_fold"/>
</dbReference>
<feature type="compositionally biased region" description="Low complexity" evidence="1">
    <location>
        <begin position="16"/>
        <end position="32"/>
    </location>
</feature>
<dbReference type="AlphaFoldDB" id="A0A852L2S4"/>
<evidence type="ECO:0000256" key="1">
    <source>
        <dbReference type="SAM" id="MobiDB-lite"/>
    </source>
</evidence>
<accession>A0A852L2S4</accession>
<comment type="caution">
    <text evidence="3">The sequence shown here is derived from an EMBL/GenBank/DDBJ whole genome shotgun (WGS) entry which is preliminary data.</text>
</comment>
<dbReference type="Gene3D" id="2.60.40.10">
    <property type="entry name" value="Immunoglobulins"/>
    <property type="match status" value="1"/>
</dbReference>
<feature type="non-terminal residue" evidence="3">
    <location>
        <position position="1"/>
    </location>
</feature>